<reference evidence="9" key="1">
    <citation type="journal article" date="2022" name="Int. J. Mol. Sci.">
        <title>Draft Genome of Tanacetum Coccineum: Genomic Comparison of Closely Related Tanacetum-Family Plants.</title>
        <authorList>
            <person name="Yamashiro T."/>
            <person name="Shiraishi A."/>
            <person name="Nakayama K."/>
            <person name="Satake H."/>
        </authorList>
    </citation>
    <scope>NUCLEOTIDE SEQUENCE</scope>
</reference>
<keyword evidence="3" id="KW-0540">Nuclease</keyword>
<organism evidence="9 10">
    <name type="scientific">Tanacetum coccineum</name>
    <dbReference type="NCBI Taxonomy" id="301880"/>
    <lineage>
        <taxon>Eukaryota</taxon>
        <taxon>Viridiplantae</taxon>
        <taxon>Streptophyta</taxon>
        <taxon>Embryophyta</taxon>
        <taxon>Tracheophyta</taxon>
        <taxon>Spermatophyta</taxon>
        <taxon>Magnoliopsida</taxon>
        <taxon>eudicotyledons</taxon>
        <taxon>Gunneridae</taxon>
        <taxon>Pentapetalae</taxon>
        <taxon>asterids</taxon>
        <taxon>campanulids</taxon>
        <taxon>Asterales</taxon>
        <taxon>Asteraceae</taxon>
        <taxon>Asteroideae</taxon>
        <taxon>Anthemideae</taxon>
        <taxon>Anthemidinae</taxon>
        <taxon>Tanacetum</taxon>
    </lineage>
</organism>
<dbReference type="CDD" id="cd09274">
    <property type="entry name" value="RNase_HI_RT_Ty3"/>
    <property type="match status" value="1"/>
</dbReference>
<proteinExistence type="predicted"/>
<sequence length="907" mass="104293">MPSHSHKKFRWGIAFTTGLRRFTDSVTKLRMKHTNCRVRILKGLYSRQIEAKLTKKQVGGKWILVREMPMISKDGEISKFPGYRSSEEKEEPKGNMNGWLIEDEDEPLKYEASDKELQNIIPQIVTQVTANVNNTNEGNGDGGNNGCSYKTFTAYNHKEFDGKGGAVVLLVEEFCPSNKMKKLENEFWNHTMTYIRGLAPQIHGMLRATQLTTIQSAILTARILTDEAVRCGTLTKGNNKRKEMEESSKQGSTWKGNKKSKTGSGFMATFPPKSDNANTYSNVGHRLGKWRLSRGKAFNGNAVEALQFVSLLNVEPCIINPGYAIEIADDLLGLPPQRQVEFRIDLVPGATPVLKSPYQLAPQENAKNYLDNFKIMQDKGYHQLRVHEDDIQIPHFRIVHFLRHVVNQSGIHVDPSKIEAVKNWKAPTTPSEDREACVLMQRGNVIAYASRQLKIHEKNYTIHDLELGAVVFALKTWRHYLYGTKSVIYTDHKSLQHIFDQKELNMHRRRWIELFSDYDCEILYHPGKANMVVDALSRKERSEAFKQENVLAERLHGLDKQMERKEDETDKMYHDLRDMYWWPRMKRDIAIYVSKCLTCAKRKWDKITIDLITKLHRSRNGHDAIWVIVDRLTKSAHFLATCEDFNTERLARLYIDVIVARHGVLVSIISDRDGQFTSHFWQTVQKALGTRLDLSTAYHPQTDGQSEHTIQTLEDRLRACVIDFGGSWDVHLPLAEFSYNNNYHSSIRCAPFEALYDKVVLIKEKLKAARDRQKSYADKRPKPLEFEVGDQVLLKVSSWKGVVEVTEELKCADIAKITRKRLKLGKHEHGNRRARKKPGGSYQSQKVKPQVKNVTYGLFIGQRYQRRNATVGLIESTKERDNFALIYSTQKKHKKLQPTDCPPLCNP</sequence>
<feature type="compositionally biased region" description="Basic residues" evidence="7">
    <location>
        <begin position="824"/>
        <end position="838"/>
    </location>
</feature>
<dbReference type="GO" id="GO:0003964">
    <property type="term" value="F:RNA-directed DNA polymerase activity"/>
    <property type="evidence" value="ECO:0007669"/>
    <property type="project" value="UniProtKB-KW"/>
</dbReference>
<dbReference type="Gene3D" id="3.30.420.10">
    <property type="entry name" value="Ribonuclease H-like superfamily/Ribonuclease H"/>
    <property type="match status" value="1"/>
</dbReference>
<dbReference type="InterPro" id="IPR001584">
    <property type="entry name" value="Integrase_cat-core"/>
</dbReference>
<evidence type="ECO:0000256" key="7">
    <source>
        <dbReference type="SAM" id="MobiDB-lite"/>
    </source>
</evidence>
<feature type="region of interest" description="Disordered" evidence="7">
    <location>
        <begin position="824"/>
        <end position="846"/>
    </location>
</feature>
<keyword evidence="2" id="KW-0548">Nucleotidyltransferase</keyword>
<dbReference type="PANTHER" id="PTHR37984:SF15">
    <property type="entry name" value="INTEGRASE CATALYTIC DOMAIN-CONTAINING PROTEIN"/>
    <property type="match status" value="1"/>
</dbReference>
<evidence type="ECO:0000256" key="1">
    <source>
        <dbReference type="ARBA" id="ARBA00022679"/>
    </source>
</evidence>
<dbReference type="SUPFAM" id="SSF53098">
    <property type="entry name" value="Ribonuclease H-like"/>
    <property type="match status" value="1"/>
</dbReference>
<accession>A0ABQ5AVI6</accession>
<evidence type="ECO:0000259" key="8">
    <source>
        <dbReference type="PROSITE" id="PS50994"/>
    </source>
</evidence>
<evidence type="ECO:0000313" key="9">
    <source>
        <dbReference type="EMBL" id="GJT06281.1"/>
    </source>
</evidence>
<dbReference type="Pfam" id="PF17921">
    <property type="entry name" value="Integrase_H2C2"/>
    <property type="match status" value="1"/>
</dbReference>
<dbReference type="PANTHER" id="PTHR37984">
    <property type="entry name" value="PROTEIN CBG26694"/>
    <property type="match status" value="1"/>
</dbReference>
<dbReference type="InterPro" id="IPR012337">
    <property type="entry name" value="RNaseH-like_sf"/>
</dbReference>
<dbReference type="PROSITE" id="PS50994">
    <property type="entry name" value="INTEGRASE"/>
    <property type="match status" value="1"/>
</dbReference>
<protein>
    <submittedName>
        <fullName evidence="9">Reverse transcriptase domain-containing protein</fullName>
    </submittedName>
</protein>
<evidence type="ECO:0000256" key="6">
    <source>
        <dbReference type="ARBA" id="ARBA00022918"/>
    </source>
</evidence>
<keyword evidence="1" id="KW-0808">Transferase</keyword>
<keyword evidence="10" id="KW-1185">Reference proteome</keyword>
<dbReference type="Pfam" id="PF17917">
    <property type="entry name" value="RT_RNaseH"/>
    <property type="match status" value="1"/>
</dbReference>
<dbReference type="EMBL" id="BQNB010012655">
    <property type="protein sequence ID" value="GJT06281.1"/>
    <property type="molecule type" value="Genomic_DNA"/>
</dbReference>
<evidence type="ECO:0000256" key="5">
    <source>
        <dbReference type="ARBA" id="ARBA00022801"/>
    </source>
</evidence>
<dbReference type="InterPro" id="IPR043502">
    <property type="entry name" value="DNA/RNA_pol_sf"/>
</dbReference>
<name>A0ABQ5AVI6_9ASTR</name>
<dbReference type="InterPro" id="IPR041588">
    <property type="entry name" value="Integrase_H2C2"/>
</dbReference>
<evidence type="ECO:0000313" key="10">
    <source>
        <dbReference type="Proteomes" id="UP001151760"/>
    </source>
</evidence>
<feature type="domain" description="Integrase catalytic" evidence="8">
    <location>
        <begin position="599"/>
        <end position="759"/>
    </location>
</feature>
<dbReference type="SUPFAM" id="SSF56672">
    <property type="entry name" value="DNA/RNA polymerases"/>
    <property type="match status" value="1"/>
</dbReference>
<gene>
    <name evidence="9" type="ORF">Tco_0840743</name>
</gene>
<reference evidence="9" key="2">
    <citation type="submission" date="2022-01" db="EMBL/GenBank/DDBJ databases">
        <authorList>
            <person name="Yamashiro T."/>
            <person name="Shiraishi A."/>
            <person name="Satake H."/>
            <person name="Nakayama K."/>
        </authorList>
    </citation>
    <scope>NUCLEOTIDE SEQUENCE</scope>
</reference>
<dbReference type="InterPro" id="IPR050951">
    <property type="entry name" value="Retrovirus_Pol_polyprotein"/>
</dbReference>
<evidence type="ECO:0000256" key="4">
    <source>
        <dbReference type="ARBA" id="ARBA00022759"/>
    </source>
</evidence>
<comment type="caution">
    <text evidence="9">The sequence shown here is derived from an EMBL/GenBank/DDBJ whole genome shotgun (WGS) entry which is preliminary data.</text>
</comment>
<keyword evidence="4" id="KW-0255">Endonuclease</keyword>
<dbReference type="Gene3D" id="1.10.340.70">
    <property type="match status" value="1"/>
</dbReference>
<feature type="region of interest" description="Disordered" evidence="7">
    <location>
        <begin position="237"/>
        <end position="271"/>
    </location>
</feature>
<dbReference type="Proteomes" id="UP001151760">
    <property type="component" value="Unassembled WGS sequence"/>
</dbReference>
<keyword evidence="5" id="KW-0378">Hydrolase</keyword>
<evidence type="ECO:0000256" key="2">
    <source>
        <dbReference type="ARBA" id="ARBA00022695"/>
    </source>
</evidence>
<keyword evidence="6 9" id="KW-0695">RNA-directed DNA polymerase</keyword>
<dbReference type="InterPro" id="IPR041373">
    <property type="entry name" value="RT_RNaseH"/>
</dbReference>
<dbReference type="InterPro" id="IPR036397">
    <property type="entry name" value="RNaseH_sf"/>
</dbReference>
<evidence type="ECO:0000256" key="3">
    <source>
        <dbReference type="ARBA" id="ARBA00022722"/>
    </source>
</evidence>